<evidence type="ECO:0000256" key="19">
    <source>
        <dbReference type="ARBA" id="ARBA00023145"/>
    </source>
</evidence>
<feature type="transmembrane region" description="Helical" evidence="28">
    <location>
        <begin position="1018"/>
        <end position="1037"/>
    </location>
</feature>
<dbReference type="STRING" id="7395.A0A1A9V2Z8"/>
<comment type="catalytic activity">
    <reaction evidence="23">
        <text>Processes precursors containing basic and hydrophobic/aliphatic residues at P4 and P2, respectively, with a relatively relaxed acceptance of amino acids at P1 and P3.</text>
        <dbReference type="EC" id="3.4.21.112"/>
    </reaction>
</comment>
<sequence length="1046" mass="119050">MFWIIEVILLGCILIYSDSKSQFVSKTDFNLLIDYEKKFTDRSEGIVNEYIVTFKNYYRKTSREKYIQKAFIKENVTEWMILEHSDLSKFYPSDFDVVRVASERVHLLRSHPAVKTVSLQRRIQRQLKTFQNANSSSYDNRYFGRHLLRALPKDDLPFAMNANLLWQQGITGKGVKVAVFDTGLAKSHPHFRNVKERTNWTNEKYFDDGVSHGTFVAGVIASSKECLGFAPDVELHIFRVFTNNQVSYTSWFLDAFNYAMFRKINILNLSIGGPDFMDYPFVDKVLELSANKVIMVSAIGNDGPLYGTLNNPGDQSDVIGVGGVNSEGKVAKFSSRGMSTWEIPRGYGRVKPDIITHGSQVKGSNVGGGCRSLSGTSVASPVIAGALALILSGALNKSHQFNPASVKQILLEGATRLPNNNMFEQGYGKLNILNSVELLLSYSPKITFSPPYIDYTELYMWPYSSQPLYCQAMPSIVNVTILNGISVSGKIMAEPLWYPYVDKNGQLIDVQISYPPLLWPWSGWMSIHITVKNDACFFEGISKGHISLQIQATNFEDNTVNSTLHFPITVKIMAKPPRHKRVLWDQYHNLRYPPGYIPRDNLKIKSDPLDWRGDHIHTNFRDMYQHLRNLGYYIEVLREPFTCFNASEYGALLIVDPEEEFFDDEIIKLQKDVFDLSLGVIVFADWYNTTVMRKITFFDENTRQWWVPDTGGANIPALNELLQSFGIALSDMVAEGYYRVGEHSMYYASGTTLATFPNHEDNVIISAYLNDQGSEIINIEKKSGSTKTLQPIIGLFQMRPADKKVIVLPKVFETDNFDYSNEQLNSSKSNEKNPILNKRMLLQHRSSVHNSAILELDKEKMPAIVGDRSKNELGRLAIMGDSNCIDSINTEKSCLWLLNAFLEYTINSHKALSLQKLNRIKQYGTLENKFHPRRLATSNLFKFSKVVDFNDQLKKRSLEKCRGIRFSKSIPLNCTETVEISKSLNIPDMNEIEDIHVLRSHGNYLNASQNVENDYRTISAAVFIVVLFILLIYLKIFKSKNIINNK</sequence>
<keyword evidence="35" id="KW-1185">Reference proteome</keyword>
<dbReference type="EnsemblMetazoa" id="GAUT024032-RA">
    <property type="protein sequence ID" value="GAUT024032-PA"/>
    <property type="gene ID" value="GAUT024032"/>
</dbReference>
<reference evidence="34" key="1">
    <citation type="submission" date="2020-05" db="UniProtKB">
        <authorList>
            <consortium name="EnsemblMetazoa"/>
        </authorList>
    </citation>
    <scope>IDENTIFICATION</scope>
    <source>
        <strain evidence="34">TTRI</strain>
    </source>
</reference>
<evidence type="ECO:0000256" key="24">
    <source>
        <dbReference type="ARBA" id="ARBA00066596"/>
    </source>
</evidence>
<evidence type="ECO:0000256" key="26">
    <source>
        <dbReference type="ARBA" id="ARBA00081324"/>
    </source>
</evidence>
<dbReference type="VEuPathDB" id="VectorBase:GAUT024032"/>
<dbReference type="Pfam" id="PF23094">
    <property type="entry name" value="MBTPS1_3rd"/>
    <property type="match status" value="1"/>
</dbReference>
<evidence type="ECO:0000259" key="33">
    <source>
        <dbReference type="Pfam" id="PF23094"/>
    </source>
</evidence>
<keyword evidence="20" id="KW-1207">Sterol metabolism</keyword>
<feature type="signal peptide" evidence="29">
    <location>
        <begin position="1"/>
        <end position="19"/>
    </location>
</feature>
<dbReference type="GO" id="GO:0000139">
    <property type="term" value="C:Golgi membrane"/>
    <property type="evidence" value="ECO:0007669"/>
    <property type="project" value="UniProtKB-SubCell"/>
</dbReference>
<dbReference type="InterPro" id="IPR050131">
    <property type="entry name" value="Peptidase_S8_subtilisin-like"/>
</dbReference>
<proteinExistence type="inferred from homology"/>
<evidence type="ECO:0000256" key="23">
    <source>
        <dbReference type="ARBA" id="ARBA00050826"/>
    </source>
</evidence>
<evidence type="ECO:0000256" key="16">
    <source>
        <dbReference type="ARBA" id="ARBA00023034"/>
    </source>
</evidence>
<feature type="active site" description="Charge relay system" evidence="27">
    <location>
        <position position="377"/>
    </location>
</feature>
<evidence type="ECO:0000256" key="14">
    <source>
        <dbReference type="ARBA" id="ARBA00022837"/>
    </source>
</evidence>
<keyword evidence="7 27" id="KW-0645">Protease</keyword>
<keyword evidence="22" id="KW-0753">Steroid metabolism</keyword>
<dbReference type="AlphaFoldDB" id="A0A1A9V2Z8"/>
<evidence type="ECO:0000256" key="11">
    <source>
        <dbReference type="ARBA" id="ARBA00022813"/>
    </source>
</evidence>
<dbReference type="FunFam" id="3.40.50.200:FF:000008">
    <property type="entry name" value="Membrane-bound transcription factor site-1 protease preproprotein"/>
    <property type="match status" value="1"/>
</dbReference>
<keyword evidence="10 27" id="KW-0378">Hydrolase</keyword>
<protein>
    <recommendedName>
        <fullName evidence="25">Membrane-bound transcription factor site-1 protease</fullName>
        <ecNumber evidence="24">3.4.21.112</ecNumber>
    </recommendedName>
    <alternativeName>
        <fullName evidence="26">Endopeptidase S1P</fullName>
    </alternativeName>
</protein>
<evidence type="ECO:0000256" key="29">
    <source>
        <dbReference type="SAM" id="SignalP"/>
    </source>
</evidence>
<dbReference type="Pfam" id="PF23001">
    <property type="entry name" value="MBTP1_N"/>
    <property type="match status" value="1"/>
</dbReference>
<comment type="similarity">
    <text evidence="4 27">Belongs to the peptidase S8 family.</text>
</comment>
<keyword evidence="14" id="KW-0106">Calcium</keyword>
<keyword evidence="19" id="KW-0865">Zymogen</keyword>
<keyword evidence="15 28" id="KW-1133">Transmembrane helix</keyword>
<dbReference type="GO" id="GO:0005789">
    <property type="term" value="C:endoplasmic reticulum membrane"/>
    <property type="evidence" value="ECO:0007669"/>
    <property type="project" value="UniProtKB-SubCell"/>
</dbReference>
<keyword evidence="21" id="KW-0325">Glycoprotein</keyword>
<dbReference type="PROSITE" id="PS00138">
    <property type="entry name" value="SUBTILASE_SER"/>
    <property type="match status" value="1"/>
</dbReference>
<keyword evidence="9 29" id="KW-0732">Signal</keyword>
<evidence type="ECO:0000256" key="27">
    <source>
        <dbReference type="PROSITE-ProRule" id="PRU01240"/>
    </source>
</evidence>
<keyword evidence="8 28" id="KW-0812">Transmembrane</keyword>
<dbReference type="PROSITE" id="PS51892">
    <property type="entry name" value="SUBTILASE"/>
    <property type="match status" value="1"/>
</dbReference>
<evidence type="ECO:0000256" key="22">
    <source>
        <dbReference type="ARBA" id="ARBA00023221"/>
    </source>
</evidence>
<dbReference type="InterPro" id="IPR000209">
    <property type="entry name" value="Peptidase_S8/S53_dom"/>
</dbReference>
<comment type="subcellular location">
    <subcellularLocation>
        <location evidence="2">Endoplasmic reticulum membrane</location>
        <topology evidence="2">Single-pass type I membrane protein</topology>
    </subcellularLocation>
    <subcellularLocation>
        <location evidence="3">Golgi apparatus membrane</location>
        <topology evidence="3">Single-pass membrane protein</topology>
    </subcellularLocation>
</comment>
<comment type="cofactor">
    <cofactor evidence="1">
        <name>Ca(2+)</name>
        <dbReference type="ChEBI" id="CHEBI:29108"/>
    </cofactor>
</comment>
<evidence type="ECO:0000256" key="18">
    <source>
        <dbReference type="ARBA" id="ARBA00023136"/>
    </source>
</evidence>
<dbReference type="EC" id="3.4.21.112" evidence="24"/>
<keyword evidence="16" id="KW-0333">Golgi apparatus</keyword>
<keyword evidence="17" id="KW-0443">Lipid metabolism</keyword>
<name>A0A1A9V2Z8_GLOAU</name>
<evidence type="ECO:0000256" key="21">
    <source>
        <dbReference type="ARBA" id="ARBA00023180"/>
    </source>
</evidence>
<keyword evidence="18 28" id="KW-0472">Membrane</keyword>
<dbReference type="Proteomes" id="UP000078200">
    <property type="component" value="Unassembled WGS sequence"/>
</dbReference>
<evidence type="ECO:0000256" key="8">
    <source>
        <dbReference type="ARBA" id="ARBA00022692"/>
    </source>
</evidence>
<keyword evidence="11" id="KW-0068">Autocatalytic cleavage</keyword>
<evidence type="ECO:0000256" key="10">
    <source>
        <dbReference type="ARBA" id="ARBA00022801"/>
    </source>
</evidence>
<feature type="domain" description="Peptidase S8/S53" evidence="30">
    <location>
        <begin position="172"/>
        <end position="428"/>
    </location>
</feature>
<dbReference type="InterPro" id="IPR023828">
    <property type="entry name" value="Peptidase_S8_Ser-AS"/>
</dbReference>
<dbReference type="InterPro" id="IPR057032">
    <property type="entry name" value="MBTPS1_4th"/>
</dbReference>
<dbReference type="GO" id="GO:0006508">
    <property type="term" value="P:proteolysis"/>
    <property type="evidence" value="ECO:0007669"/>
    <property type="project" value="UniProtKB-KW"/>
</dbReference>
<evidence type="ECO:0000256" key="20">
    <source>
        <dbReference type="ARBA" id="ARBA00023166"/>
    </source>
</evidence>
<feature type="chain" id="PRO_5008398988" description="Membrane-bound transcription factor site-1 protease" evidence="29">
    <location>
        <begin position="20"/>
        <end position="1046"/>
    </location>
</feature>
<dbReference type="GO" id="GO:0008203">
    <property type="term" value="P:cholesterol metabolic process"/>
    <property type="evidence" value="ECO:0007669"/>
    <property type="project" value="UniProtKB-KW"/>
</dbReference>
<keyword evidence="6" id="KW-0597">Phosphoprotein</keyword>
<evidence type="ECO:0000256" key="28">
    <source>
        <dbReference type="SAM" id="Phobius"/>
    </source>
</evidence>
<evidence type="ECO:0000256" key="2">
    <source>
        <dbReference type="ARBA" id="ARBA00004115"/>
    </source>
</evidence>
<feature type="active site" description="Charge relay system" evidence="27">
    <location>
        <position position="181"/>
    </location>
</feature>
<evidence type="ECO:0000256" key="4">
    <source>
        <dbReference type="ARBA" id="ARBA00011073"/>
    </source>
</evidence>
<evidence type="ECO:0000256" key="6">
    <source>
        <dbReference type="ARBA" id="ARBA00022553"/>
    </source>
</evidence>
<evidence type="ECO:0000256" key="17">
    <source>
        <dbReference type="ARBA" id="ARBA00023098"/>
    </source>
</evidence>
<evidence type="ECO:0000259" key="32">
    <source>
        <dbReference type="Pfam" id="PF23090"/>
    </source>
</evidence>
<evidence type="ECO:0000256" key="1">
    <source>
        <dbReference type="ARBA" id="ARBA00001913"/>
    </source>
</evidence>
<evidence type="ECO:0000313" key="34">
    <source>
        <dbReference type="EnsemblMetazoa" id="GAUT024032-PA"/>
    </source>
</evidence>
<evidence type="ECO:0000256" key="25">
    <source>
        <dbReference type="ARBA" id="ARBA00067283"/>
    </source>
</evidence>
<evidence type="ECO:0000259" key="31">
    <source>
        <dbReference type="Pfam" id="PF23001"/>
    </source>
</evidence>
<evidence type="ECO:0000259" key="30">
    <source>
        <dbReference type="Pfam" id="PF00082"/>
    </source>
</evidence>
<feature type="domain" description="MBTPS1 fourth" evidence="32">
    <location>
        <begin position="855"/>
        <end position="914"/>
    </location>
</feature>
<accession>A0A1A9V2Z8</accession>
<feature type="domain" description="MBTPS1 third" evidence="33">
    <location>
        <begin position="449"/>
        <end position="574"/>
    </location>
</feature>
<evidence type="ECO:0000256" key="15">
    <source>
        <dbReference type="ARBA" id="ARBA00022989"/>
    </source>
</evidence>
<keyword evidence="13 27" id="KW-0720">Serine protease</keyword>
<dbReference type="InterPro" id="IPR057060">
    <property type="entry name" value="MBTPS1_3rd"/>
</dbReference>
<dbReference type="Pfam" id="PF00082">
    <property type="entry name" value="Peptidase_S8"/>
    <property type="match status" value="1"/>
</dbReference>
<feature type="domain" description="Membrane-bound transcription factor site-1 protease-like N-terminal" evidence="31">
    <location>
        <begin position="47"/>
        <end position="121"/>
    </location>
</feature>
<evidence type="ECO:0000256" key="12">
    <source>
        <dbReference type="ARBA" id="ARBA00022824"/>
    </source>
</evidence>
<dbReference type="InterPro" id="IPR055143">
    <property type="entry name" value="MBTP1_N"/>
</dbReference>
<dbReference type="PANTHER" id="PTHR43806:SF7">
    <property type="entry name" value="MEMBRANE-BOUND TRANSCRIPTION FACTOR SITE-1 PROTEASE"/>
    <property type="match status" value="1"/>
</dbReference>
<keyword evidence="12" id="KW-0256">Endoplasmic reticulum</keyword>
<dbReference type="PROSITE" id="PS00137">
    <property type="entry name" value="SUBTILASE_HIS"/>
    <property type="match status" value="1"/>
</dbReference>
<feature type="domain" description="MBTPS1 fourth" evidence="32">
    <location>
        <begin position="576"/>
        <end position="798"/>
    </location>
</feature>
<dbReference type="InterPro" id="IPR036852">
    <property type="entry name" value="Peptidase_S8/S53_dom_sf"/>
</dbReference>
<dbReference type="InterPro" id="IPR022398">
    <property type="entry name" value="Peptidase_S8_His-AS"/>
</dbReference>
<dbReference type="PANTHER" id="PTHR43806">
    <property type="entry name" value="PEPTIDASE S8"/>
    <property type="match status" value="1"/>
</dbReference>
<evidence type="ECO:0000256" key="13">
    <source>
        <dbReference type="ARBA" id="ARBA00022825"/>
    </source>
</evidence>
<evidence type="ECO:0000256" key="5">
    <source>
        <dbReference type="ARBA" id="ARBA00022548"/>
    </source>
</evidence>
<dbReference type="SUPFAM" id="SSF52743">
    <property type="entry name" value="Subtilisin-like"/>
    <property type="match status" value="1"/>
</dbReference>
<dbReference type="InterPro" id="IPR015500">
    <property type="entry name" value="Peptidase_S8_subtilisin-rel"/>
</dbReference>
<evidence type="ECO:0000313" key="35">
    <source>
        <dbReference type="Proteomes" id="UP000078200"/>
    </source>
</evidence>
<dbReference type="GO" id="GO:0004252">
    <property type="term" value="F:serine-type endopeptidase activity"/>
    <property type="evidence" value="ECO:0007669"/>
    <property type="project" value="UniProtKB-UniRule"/>
</dbReference>
<organism evidence="34 35">
    <name type="scientific">Glossina austeni</name>
    <name type="common">Savannah tsetse fly</name>
    <dbReference type="NCBI Taxonomy" id="7395"/>
    <lineage>
        <taxon>Eukaryota</taxon>
        <taxon>Metazoa</taxon>
        <taxon>Ecdysozoa</taxon>
        <taxon>Arthropoda</taxon>
        <taxon>Hexapoda</taxon>
        <taxon>Insecta</taxon>
        <taxon>Pterygota</taxon>
        <taxon>Neoptera</taxon>
        <taxon>Endopterygota</taxon>
        <taxon>Diptera</taxon>
        <taxon>Brachycera</taxon>
        <taxon>Muscomorpha</taxon>
        <taxon>Hippoboscoidea</taxon>
        <taxon>Glossinidae</taxon>
        <taxon>Glossina</taxon>
    </lineage>
</organism>
<evidence type="ECO:0000256" key="9">
    <source>
        <dbReference type="ARBA" id="ARBA00022729"/>
    </source>
</evidence>
<keyword evidence="5" id="KW-0153">Cholesterol metabolism</keyword>
<evidence type="ECO:0000256" key="7">
    <source>
        <dbReference type="ARBA" id="ARBA00022670"/>
    </source>
</evidence>
<dbReference type="PRINTS" id="PR00723">
    <property type="entry name" value="SUBTILISIN"/>
</dbReference>
<dbReference type="Gene3D" id="3.40.50.200">
    <property type="entry name" value="Peptidase S8/S53 domain"/>
    <property type="match status" value="1"/>
</dbReference>
<feature type="active site" description="Charge relay system" evidence="27">
    <location>
        <position position="212"/>
    </location>
</feature>
<dbReference type="Pfam" id="PF23090">
    <property type="entry name" value="MBTPS1_4th"/>
    <property type="match status" value="2"/>
</dbReference>
<evidence type="ECO:0000256" key="3">
    <source>
        <dbReference type="ARBA" id="ARBA00004194"/>
    </source>
</evidence>